<dbReference type="GO" id="GO:0000978">
    <property type="term" value="F:RNA polymerase II cis-regulatory region sequence-specific DNA binding"/>
    <property type="evidence" value="ECO:0007669"/>
    <property type="project" value="TreeGrafter"/>
</dbReference>
<accession>A0A068RLE5</accession>
<dbReference type="PROSITE" id="PS50888">
    <property type="entry name" value="BHLH"/>
    <property type="match status" value="1"/>
</dbReference>
<feature type="region of interest" description="Disordered" evidence="7">
    <location>
        <begin position="1"/>
        <end position="50"/>
    </location>
</feature>
<dbReference type="GO" id="GO:0000981">
    <property type="term" value="F:DNA-binding transcription factor activity, RNA polymerase II-specific"/>
    <property type="evidence" value="ECO:0007669"/>
    <property type="project" value="TreeGrafter"/>
</dbReference>
<evidence type="ECO:0000256" key="5">
    <source>
        <dbReference type="ARBA" id="ARBA00023242"/>
    </source>
</evidence>
<evidence type="ECO:0000256" key="2">
    <source>
        <dbReference type="ARBA" id="ARBA00023015"/>
    </source>
</evidence>
<evidence type="ECO:0000256" key="1">
    <source>
        <dbReference type="ARBA" id="ARBA00004123"/>
    </source>
</evidence>
<dbReference type="InterPro" id="IPR011598">
    <property type="entry name" value="bHLH_dom"/>
</dbReference>
<dbReference type="Pfam" id="PF00010">
    <property type="entry name" value="HLH"/>
    <property type="match status" value="1"/>
</dbReference>
<dbReference type="PANTHER" id="PTHR45776:SF2">
    <property type="entry name" value="MIP04163P"/>
    <property type="match status" value="1"/>
</dbReference>
<keyword evidence="5" id="KW-0539">Nucleus</keyword>
<feature type="compositionally biased region" description="Polar residues" evidence="7">
    <location>
        <begin position="1"/>
        <end position="17"/>
    </location>
</feature>
<dbReference type="AlphaFoldDB" id="A0A068RLE5"/>
<feature type="region of interest" description="Disordered" evidence="7">
    <location>
        <begin position="117"/>
        <end position="138"/>
    </location>
</feature>
<dbReference type="VEuPathDB" id="FungiDB:LCOR_02660.1"/>
<name>A0A068RLE5_9FUNG</name>
<dbReference type="InterPro" id="IPR036638">
    <property type="entry name" value="HLH_DNA-bd_sf"/>
</dbReference>
<feature type="compositionally biased region" description="Low complexity" evidence="7">
    <location>
        <begin position="18"/>
        <end position="27"/>
    </location>
</feature>
<dbReference type="GO" id="GO:0005634">
    <property type="term" value="C:nucleus"/>
    <property type="evidence" value="ECO:0007669"/>
    <property type="project" value="UniProtKB-SubCell"/>
</dbReference>
<comment type="caution">
    <text evidence="9">The sequence shown here is derived from an EMBL/GenBank/DDBJ whole genome shotgun (WGS) entry which is preliminary data.</text>
</comment>
<dbReference type="PANTHER" id="PTHR45776">
    <property type="entry name" value="MIP04163P"/>
    <property type="match status" value="1"/>
</dbReference>
<keyword evidence="2" id="KW-0805">Transcription regulation</keyword>
<gene>
    <name evidence="9" type="ORF">LCOR_02660.1</name>
</gene>
<keyword evidence="3" id="KW-0238">DNA-binding</keyword>
<feature type="compositionally biased region" description="Low complexity" evidence="7">
    <location>
        <begin position="125"/>
        <end position="134"/>
    </location>
</feature>
<evidence type="ECO:0000256" key="4">
    <source>
        <dbReference type="ARBA" id="ARBA00023163"/>
    </source>
</evidence>
<evidence type="ECO:0000256" key="7">
    <source>
        <dbReference type="SAM" id="MobiDB-lite"/>
    </source>
</evidence>
<proteinExistence type="predicted"/>
<evidence type="ECO:0000256" key="6">
    <source>
        <dbReference type="SAM" id="Coils"/>
    </source>
</evidence>
<keyword evidence="6" id="KW-0175">Coiled coil</keyword>
<dbReference type="GO" id="GO:0046983">
    <property type="term" value="F:protein dimerization activity"/>
    <property type="evidence" value="ECO:0007669"/>
    <property type="project" value="InterPro"/>
</dbReference>
<dbReference type="Proteomes" id="UP000027586">
    <property type="component" value="Unassembled WGS sequence"/>
</dbReference>
<dbReference type="Gene3D" id="4.10.280.10">
    <property type="entry name" value="Helix-loop-helix DNA-binding domain"/>
    <property type="match status" value="1"/>
</dbReference>
<dbReference type="SMART" id="SM00353">
    <property type="entry name" value="HLH"/>
    <property type="match status" value="1"/>
</dbReference>
<sequence length="276" mass="31313">MASSSRAKLLNPTQYHLEQQQQQQQEQHNTVSHPLSLYDQELPSSSSPFVDQDNFSQTFLSPNATTLDELDDVDYQSGMYADSTWLGATSPHQQQQQRVQPMPMMNTHHPPYPLHHQPFGGGGTTTSSSSPPSGGFTGPMSAPANILSGFPIHPTPSSFANHQQHQPEMAKSLEEDYAMQMNLQMVMEKRRRRRESHNQVERRRRDNINDRIQELGTLLPETMLDTSGTFKPNKGMILKKSVDHIKFLQQEVNTYRQRIQELESVLGSYQAATKPQ</sequence>
<dbReference type="STRING" id="1263082.A0A068RLE5"/>
<comment type="subcellular location">
    <subcellularLocation>
        <location evidence="1">Nucleus</location>
    </subcellularLocation>
</comment>
<evidence type="ECO:0000313" key="9">
    <source>
        <dbReference type="EMBL" id="CDH50988.1"/>
    </source>
</evidence>
<evidence type="ECO:0000313" key="10">
    <source>
        <dbReference type="Proteomes" id="UP000027586"/>
    </source>
</evidence>
<dbReference type="OrthoDB" id="690068at2759"/>
<evidence type="ECO:0000259" key="8">
    <source>
        <dbReference type="PROSITE" id="PS50888"/>
    </source>
</evidence>
<dbReference type="EMBL" id="CBTN010000008">
    <property type="protein sequence ID" value="CDH50988.1"/>
    <property type="molecule type" value="Genomic_DNA"/>
</dbReference>
<evidence type="ECO:0000256" key="3">
    <source>
        <dbReference type="ARBA" id="ARBA00023125"/>
    </source>
</evidence>
<keyword evidence="10" id="KW-1185">Reference proteome</keyword>
<reference evidence="9" key="1">
    <citation type="submission" date="2013-08" db="EMBL/GenBank/DDBJ databases">
        <title>Gene expansion shapes genome architecture in the human pathogen Lichtheimia corymbifera: an evolutionary genomics analysis in the ancient terrestrial Mucorales (Mucoromycotina).</title>
        <authorList>
            <person name="Schwartze V.U."/>
            <person name="Winter S."/>
            <person name="Shelest E."/>
            <person name="Marcet-Houben M."/>
            <person name="Horn F."/>
            <person name="Wehner S."/>
            <person name="Hoffmann K."/>
            <person name="Riege K."/>
            <person name="Sammeth M."/>
            <person name="Nowrousian M."/>
            <person name="Valiante V."/>
            <person name="Linde J."/>
            <person name="Jacobsen I.D."/>
            <person name="Marz M."/>
            <person name="Brakhage A.A."/>
            <person name="Gabaldon T."/>
            <person name="Bocker S."/>
            <person name="Voigt K."/>
        </authorList>
    </citation>
    <scope>NUCLEOTIDE SEQUENCE [LARGE SCALE GENOMIC DNA]</scope>
    <source>
        <strain evidence="9">FSU 9682</strain>
    </source>
</reference>
<keyword evidence="4" id="KW-0804">Transcription</keyword>
<dbReference type="SUPFAM" id="SSF47459">
    <property type="entry name" value="HLH, helix-loop-helix DNA-binding domain"/>
    <property type="match status" value="1"/>
</dbReference>
<protein>
    <recommendedName>
        <fullName evidence="8">BHLH domain-containing protein</fullName>
    </recommendedName>
</protein>
<feature type="domain" description="BHLH" evidence="8">
    <location>
        <begin position="192"/>
        <end position="248"/>
    </location>
</feature>
<feature type="coiled-coil region" evidence="6">
    <location>
        <begin position="245"/>
        <end position="272"/>
    </location>
</feature>
<organism evidence="9 10">
    <name type="scientific">Lichtheimia corymbifera JMRC:FSU:9682</name>
    <dbReference type="NCBI Taxonomy" id="1263082"/>
    <lineage>
        <taxon>Eukaryota</taxon>
        <taxon>Fungi</taxon>
        <taxon>Fungi incertae sedis</taxon>
        <taxon>Mucoromycota</taxon>
        <taxon>Mucoromycotina</taxon>
        <taxon>Mucoromycetes</taxon>
        <taxon>Mucorales</taxon>
        <taxon>Lichtheimiaceae</taxon>
        <taxon>Lichtheimia</taxon>
    </lineage>
</organism>